<evidence type="ECO:0000313" key="4">
    <source>
        <dbReference type="EMBL" id="MER0428226.1"/>
    </source>
</evidence>
<dbReference type="Gene3D" id="3.40.50.1820">
    <property type="entry name" value="alpha/beta hydrolase"/>
    <property type="match status" value="1"/>
</dbReference>
<name>A0A6N9VGC5_STRMI</name>
<organism evidence="5 6">
    <name type="scientific">Streptomyces microflavus</name>
    <name type="common">Streptomyces lipmanii</name>
    <dbReference type="NCBI Taxonomy" id="1919"/>
    <lineage>
        <taxon>Bacteria</taxon>
        <taxon>Bacillati</taxon>
        <taxon>Actinomycetota</taxon>
        <taxon>Actinomycetes</taxon>
        <taxon>Kitasatosporales</taxon>
        <taxon>Streptomycetaceae</taxon>
        <taxon>Streptomyces</taxon>
    </lineage>
</organism>
<feature type="domain" description="Thioesterase TesA-like" evidence="3">
    <location>
        <begin position="21"/>
        <end position="243"/>
    </location>
</feature>
<evidence type="ECO:0000259" key="3">
    <source>
        <dbReference type="SMART" id="SM00824"/>
    </source>
</evidence>
<keyword evidence="2 4" id="KW-0378">Hydrolase</keyword>
<comment type="caution">
    <text evidence="5">The sequence shown here is derived from an EMBL/GenBank/DDBJ whole genome shotgun (WGS) entry which is preliminary data.</text>
</comment>
<evidence type="ECO:0000313" key="5">
    <source>
        <dbReference type="EMBL" id="NEB70655.1"/>
    </source>
</evidence>
<dbReference type="Proteomes" id="UP001456562">
    <property type="component" value="Unassembled WGS sequence"/>
</dbReference>
<dbReference type="InterPro" id="IPR020802">
    <property type="entry name" value="TesA-like"/>
</dbReference>
<dbReference type="InterPro" id="IPR001031">
    <property type="entry name" value="Thioesterase"/>
</dbReference>
<dbReference type="PANTHER" id="PTHR11487">
    <property type="entry name" value="THIOESTERASE"/>
    <property type="match status" value="1"/>
</dbReference>
<accession>A0A6N9VGC5</accession>
<evidence type="ECO:0000256" key="2">
    <source>
        <dbReference type="ARBA" id="ARBA00022801"/>
    </source>
</evidence>
<dbReference type="Pfam" id="PF00975">
    <property type="entry name" value="Thioesterase"/>
    <property type="match status" value="1"/>
</dbReference>
<gene>
    <name evidence="4" type="ORF">ABR748_29010</name>
    <name evidence="5" type="ORF">G3I39_26870</name>
</gene>
<dbReference type="EMBL" id="JBEJUE010000033">
    <property type="protein sequence ID" value="MER0428226.1"/>
    <property type="molecule type" value="Genomic_DNA"/>
</dbReference>
<dbReference type="Proteomes" id="UP000471648">
    <property type="component" value="Unassembled WGS sequence"/>
</dbReference>
<dbReference type="InterPro" id="IPR029058">
    <property type="entry name" value="AB_hydrolase_fold"/>
</dbReference>
<reference evidence="5 6" key="1">
    <citation type="submission" date="2020-01" db="EMBL/GenBank/DDBJ databases">
        <title>Insect and environment-associated Actinomycetes.</title>
        <authorList>
            <person name="Currrie C."/>
            <person name="Chevrette M."/>
            <person name="Carlson C."/>
            <person name="Stubbendieck R."/>
            <person name="Wendt-Pienkowski E."/>
        </authorList>
    </citation>
    <scope>NUCLEOTIDE SEQUENCE [LARGE SCALE GENOMIC DNA]</scope>
    <source>
        <strain evidence="5 6">SID14438</strain>
    </source>
</reference>
<dbReference type="InterPro" id="IPR012223">
    <property type="entry name" value="TEII"/>
</dbReference>
<dbReference type="EMBL" id="JAAGME010001091">
    <property type="protein sequence ID" value="NEB70655.1"/>
    <property type="molecule type" value="Genomic_DNA"/>
</dbReference>
<dbReference type="PANTHER" id="PTHR11487:SF0">
    <property type="entry name" value="S-ACYL FATTY ACID SYNTHASE THIOESTERASE, MEDIUM CHAIN"/>
    <property type="match status" value="1"/>
</dbReference>
<sequence>MDNLWFRCFGPPAESDAVRLVCFPHAGGSASAYAPLARLLTPRVEVRAVQYPGRQDRRRETPAGDITELAGRIAERLRAPGGRPYALFGHSMGALLAYETARVLRSWDVQAPVRLFLSGRGAPSPVPPRSDLLPDDAAILAAVRSLGGTGAAVLDDPEMVEMALPALRADYRALAAYSWHGGDPLDVPVTVLNGRDDPVVTAEDAARWAEHTSSTFEVKEFPGNHFYLDQQAAEVAGVLTDGLRQAAGR</sequence>
<reference evidence="4 7" key="2">
    <citation type="submission" date="2024-01" db="EMBL/GenBank/DDBJ databases">
        <title>Metagenomic exploration of the rhizosphere soil microbial community and their significance in facilitating the development of wild simulated ginseng.</title>
        <authorList>
            <person name="Huang J."/>
        </authorList>
    </citation>
    <scope>NUCLEOTIDE SEQUENCE [LARGE SCALE GENOMIC DNA]</scope>
    <source>
        <strain evidence="4 7">WY141</strain>
    </source>
</reference>
<protein>
    <submittedName>
        <fullName evidence="4">Alpha/beta fold hydrolase</fullName>
    </submittedName>
    <submittedName>
        <fullName evidence="5">Thioesterase</fullName>
    </submittedName>
</protein>
<dbReference type="GO" id="GO:0008610">
    <property type="term" value="P:lipid biosynthetic process"/>
    <property type="evidence" value="ECO:0007669"/>
    <property type="project" value="TreeGrafter"/>
</dbReference>
<comment type="similarity">
    <text evidence="1">Belongs to the thioesterase family.</text>
</comment>
<dbReference type="RefSeq" id="WP_094213104.1">
    <property type="nucleotide sequence ID" value="NZ_CP108575.1"/>
</dbReference>
<dbReference type="SUPFAM" id="SSF53474">
    <property type="entry name" value="alpha/beta-Hydrolases"/>
    <property type="match status" value="1"/>
</dbReference>
<dbReference type="AlphaFoldDB" id="A0A6N9VGC5"/>
<evidence type="ECO:0000313" key="7">
    <source>
        <dbReference type="Proteomes" id="UP001456562"/>
    </source>
</evidence>
<dbReference type="SMART" id="SM00824">
    <property type="entry name" value="PKS_TE"/>
    <property type="match status" value="1"/>
</dbReference>
<keyword evidence="7" id="KW-1185">Reference proteome</keyword>
<dbReference type="GO" id="GO:0016787">
    <property type="term" value="F:hydrolase activity"/>
    <property type="evidence" value="ECO:0007669"/>
    <property type="project" value="UniProtKB-KW"/>
</dbReference>
<evidence type="ECO:0000313" key="6">
    <source>
        <dbReference type="Proteomes" id="UP000471648"/>
    </source>
</evidence>
<proteinExistence type="inferred from homology"/>
<evidence type="ECO:0000256" key="1">
    <source>
        <dbReference type="ARBA" id="ARBA00007169"/>
    </source>
</evidence>